<name>A0A1H6WBB1_9MICO</name>
<dbReference type="Proteomes" id="UP000183315">
    <property type="component" value="Unassembled WGS sequence"/>
</dbReference>
<dbReference type="eggNOG" id="COG2044">
    <property type="taxonomic scope" value="Bacteria"/>
</dbReference>
<keyword evidence="2" id="KW-1185">Reference proteome</keyword>
<dbReference type="InterPro" id="IPR003787">
    <property type="entry name" value="Sulphur_relay_DsrE/F-like"/>
</dbReference>
<dbReference type="SUPFAM" id="SSF75169">
    <property type="entry name" value="DsrEFH-like"/>
    <property type="match status" value="1"/>
</dbReference>
<evidence type="ECO:0000313" key="1">
    <source>
        <dbReference type="EMBL" id="SEJ09842.1"/>
    </source>
</evidence>
<dbReference type="AlphaFoldDB" id="A0A1H6WBB1"/>
<accession>A0A1H6WBB1</accession>
<dbReference type="OrthoDB" id="3476440at2"/>
<organism evidence="1 2">
    <name type="scientific">Demequina mangrovi</name>
    <dbReference type="NCBI Taxonomy" id="1043493"/>
    <lineage>
        <taxon>Bacteria</taxon>
        <taxon>Bacillati</taxon>
        <taxon>Actinomycetota</taxon>
        <taxon>Actinomycetes</taxon>
        <taxon>Micrococcales</taxon>
        <taxon>Demequinaceae</taxon>
        <taxon>Demequina</taxon>
    </lineage>
</organism>
<dbReference type="STRING" id="1043493.SAMN05421637_0766"/>
<protein>
    <submittedName>
        <fullName evidence="1">Predicted peroxiredoxin</fullName>
    </submittedName>
</protein>
<dbReference type="Pfam" id="PF02635">
    <property type="entry name" value="DsrE"/>
    <property type="match status" value="1"/>
</dbReference>
<dbReference type="Gene3D" id="3.40.1260.10">
    <property type="entry name" value="DsrEFH-like"/>
    <property type="match status" value="1"/>
</dbReference>
<gene>
    <name evidence="1" type="ORF">SAMN05421637_0766</name>
</gene>
<dbReference type="EMBL" id="FNZI01000002">
    <property type="protein sequence ID" value="SEJ09842.1"/>
    <property type="molecule type" value="Genomic_DNA"/>
</dbReference>
<dbReference type="RefSeq" id="WP_042216372.1">
    <property type="nucleotide sequence ID" value="NZ_BBLU01000017.1"/>
</dbReference>
<evidence type="ECO:0000313" key="2">
    <source>
        <dbReference type="Proteomes" id="UP000183315"/>
    </source>
</evidence>
<sequence>MPALVVKVTCGTERTETLMQAFTVAATAAASGLEVSVWLTGDATFHALPGTDDVVIPHSPPLSQLRDAVLAAGTVTVCAQCARRREIDEDDLVEGARIAGAAAFVAEATAPDATALVY</sequence>
<reference evidence="2" key="1">
    <citation type="submission" date="2016-10" db="EMBL/GenBank/DDBJ databases">
        <authorList>
            <person name="Varghese N."/>
        </authorList>
    </citation>
    <scope>NUCLEOTIDE SEQUENCE [LARGE SCALE GENOMIC DNA]</scope>
    <source>
        <strain evidence="2">DSM 24868</strain>
    </source>
</reference>
<dbReference type="InterPro" id="IPR027396">
    <property type="entry name" value="DsrEFH-like"/>
</dbReference>
<proteinExistence type="predicted"/>